<evidence type="ECO:0000256" key="3">
    <source>
        <dbReference type="ARBA" id="ARBA00022722"/>
    </source>
</evidence>
<comment type="subcellular location">
    <subcellularLocation>
        <location evidence="6">Cytoplasm</location>
    </subcellularLocation>
</comment>
<dbReference type="RefSeq" id="WP_058460837.1">
    <property type="nucleotide sequence ID" value="NZ_CAAAIY010000017.1"/>
</dbReference>
<organism evidence="7 8">
    <name type="scientific">Legionella bozemanae</name>
    <name type="common">Fluoribacter bozemanae</name>
    <dbReference type="NCBI Taxonomy" id="447"/>
    <lineage>
        <taxon>Bacteria</taxon>
        <taxon>Pseudomonadati</taxon>
        <taxon>Pseudomonadota</taxon>
        <taxon>Gammaproteobacteria</taxon>
        <taxon>Legionellales</taxon>
        <taxon>Legionellaceae</taxon>
        <taxon>Legionella</taxon>
    </lineage>
</organism>
<dbReference type="Gene3D" id="1.10.287.1040">
    <property type="entry name" value="Exonuclease VII, small subunit"/>
    <property type="match status" value="1"/>
</dbReference>
<dbReference type="GO" id="GO:0005829">
    <property type="term" value="C:cytosol"/>
    <property type="evidence" value="ECO:0007669"/>
    <property type="project" value="TreeGrafter"/>
</dbReference>
<dbReference type="InterPro" id="IPR037004">
    <property type="entry name" value="Exonuc_VII_ssu_sf"/>
</dbReference>
<accession>A0A0W0RDN5</accession>
<gene>
    <name evidence="6 7" type="primary">xseB</name>
    <name evidence="7" type="ORF">Lboz_3296</name>
</gene>
<comment type="caution">
    <text evidence="7">The sequence shown here is derived from an EMBL/GenBank/DDBJ whole genome shotgun (WGS) entry which is preliminary data.</text>
</comment>
<proteinExistence type="inferred from homology"/>
<comment type="subunit">
    <text evidence="6">Heterooligomer composed of large and small subunits.</text>
</comment>
<evidence type="ECO:0000313" key="8">
    <source>
        <dbReference type="Proteomes" id="UP000054695"/>
    </source>
</evidence>
<dbReference type="AlphaFoldDB" id="A0A0W0RDN5"/>
<dbReference type="InterPro" id="IPR003761">
    <property type="entry name" value="Exonuc_VII_S"/>
</dbReference>
<evidence type="ECO:0000256" key="6">
    <source>
        <dbReference type="HAMAP-Rule" id="MF_00337"/>
    </source>
</evidence>
<dbReference type="GO" id="GO:0009318">
    <property type="term" value="C:exodeoxyribonuclease VII complex"/>
    <property type="evidence" value="ECO:0007669"/>
    <property type="project" value="UniProtKB-UniRule"/>
</dbReference>
<dbReference type="NCBIfam" id="NF002139">
    <property type="entry name" value="PRK00977.1-3"/>
    <property type="match status" value="1"/>
</dbReference>
<evidence type="ECO:0000256" key="5">
    <source>
        <dbReference type="ARBA" id="ARBA00022839"/>
    </source>
</evidence>
<dbReference type="HAMAP" id="MF_00337">
    <property type="entry name" value="Exonuc_7_S"/>
    <property type="match status" value="1"/>
</dbReference>
<keyword evidence="3 6" id="KW-0540">Nuclease</keyword>
<dbReference type="GO" id="GO:0006308">
    <property type="term" value="P:DNA catabolic process"/>
    <property type="evidence" value="ECO:0007669"/>
    <property type="project" value="UniProtKB-UniRule"/>
</dbReference>
<comment type="catalytic activity">
    <reaction evidence="6">
        <text>Exonucleolytic cleavage in either 5'- to 3'- or 3'- to 5'-direction to yield nucleoside 5'-phosphates.</text>
        <dbReference type="EC" id="3.1.11.6"/>
    </reaction>
</comment>
<sequence length="73" mass="8366">MSQGMHFEQSITELEEIVRQLEKGELSLEDSLKQFEKGISLARQCQDVLQKAEQKIETLTSAEPRSDEQLSDK</sequence>
<name>A0A0W0RDN5_LEGBO</name>
<evidence type="ECO:0000256" key="2">
    <source>
        <dbReference type="ARBA" id="ARBA00022490"/>
    </source>
</evidence>
<keyword evidence="2 6" id="KW-0963">Cytoplasm</keyword>
<dbReference type="PIRSF" id="PIRSF006488">
    <property type="entry name" value="Exonuc_VII_S"/>
    <property type="match status" value="1"/>
</dbReference>
<dbReference type="PANTHER" id="PTHR34137">
    <property type="entry name" value="EXODEOXYRIBONUCLEASE 7 SMALL SUBUNIT"/>
    <property type="match status" value="1"/>
</dbReference>
<dbReference type="NCBIfam" id="NF002140">
    <property type="entry name" value="PRK00977.1-4"/>
    <property type="match status" value="1"/>
</dbReference>
<evidence type="ECO:0000313" key="7">
    <source>
        <dbReference type="EMBL" id="KTC69154.1"/>
    </source>
</evidence>
<comment type="function">
    <text evidence="6">Bidirectionally degrades single-stranded DNA into large acid-insoluble oligonucleotides, which are then degraded further into small acid-soluble oligonucleotides.</text>
</comment>
<dbReference type="GO" id="GO:0008855">
    <property type="term" value="F:exodeoxyribonuclease VII activity"/>
    <property type="evidence" value="ECO:0007669"/>
    <property type="project" value="UniProtKB-UniRule"/>
</dbReference>
<dbReference type="OrthoDB" id="9801128at2"/>
<keyword evidence="8" id="KW-1185">Reference proteome</keyword>
<evidence type="ECO:0000256" key="4">
    <source>
        <dbReference type="ARBA" id="ARBA00022801"/>
    </source>
</evidence>
<reference evidence="7 8" key="1">
    <citation type="submission" date="2015-11" db="EMBL/GenBank/DDBJ databases">
        <title>Genomic analysis of 38 Legionella species identifies large and diverse effector repertoires.</title>
        <authorList>
            <person name="Burstein D."/>
            <person name="Amaro F."/>
            <person name="Zusman T."/>
            <person name="Lifshitz Z."/>
            <person name="Cohen O."/>
            <person name="Gilbert J.A."/>
            <person name="Pupko T."/>
            <person name="Shuman H.A."/>
            <person name="Segal G."/>
        </authorList>
    </citation>
    <scope>NUCLEOTIDE SEQUENCE [LARGE SCALE GENOMIC DNA]</scope>
    <source>
        <strain evidence="7 8">WIGA</strain>
    </source>
</reference>
<dbReference type="PATRIC" id="fig|447.4.peg.3520"/>
<dbReference type="EC" id="3.1.11.6" evidence="6"/>
<protein>
    <recommendedName>
        <fullName evidence="6">Exodeoxyribonuclease 7 small subunit</fullName>
        <ecNumber evidence="6">3.1.11.6</ecNumber>
    </recommendedName>
    <alternativeName>
        <fullName evidence="6">Exodeoxyribonuclease VII small subunit</fullName>
        <shortName evidence="6">Exonuclease VII small subunit</shortName>
    </alternativeName>
</protein>
<evidence type="ECO:0000256" key="1">
    <source>
        <dbReference type="ARBA" id="ARBA00009998"/>
    </source>
</evidence>
<dbReference type="STRING" id="447.Lboz_3296"/>
<dbReference type="EMBL" id="LNXU01000049">
    <property type="protein sequence ID" value="KTC69154.1"/>
    <property type="molecule type" value="Genomic_DNA"/>
</dbReference>
<keyword evidence="4 6" id="KW-0378">Hydrolase</keyword>
<dbReference type="PANTHER" id="PTHR34137:SF1">
    <property type="entry name" value="EXODEOXYRIBONUCLEASE 7 SMALL SUBUNIT"/>
    <property type="match status" value="1"/>
</dbReference>
<dbReference type="SUPFAM" id="SSF116842">
    <property type="entry name" value="XseB-like"/>
    <property type="match status" value="1"/>
</dbReference>
<comment type="similarity">
    <text evidence="1 6">Belongs to the XseB family.</text>
</comment>
<dbReference type="Proteomes" id="UP000054695">
    <property type="component" value="Unassembled WGS sequence"/>
</dbReference>
<dbReference type="NCBIfam" id="TIGR01280">
    <property type="entry name" value="xseB"/>
    <property type="match status" value="1"/>
</dbReference>
<keyword evidence="5 6" id="KW-0269">Exonuclease</keyword>
<dbReference type="Pfam" id="PF02609">
    <property type="entry name" value="Exonuc_VII_S"/>
    <property type="match status" value="1"/>
</dbReference>